<dbReference type="Gene3D" id="3.40.50.720">
    <property type="entry name" value="NAD(P)-binding Rossmann-like Domain"/>
    <property type="match status" value="1"/>
</dbReference>
<dbReference type="RefSeq" id="WP_221271338.1">
    <property type="nucleotide sequence ID" value="NZ_AP024819.1"/>
</dbReference>
<comment type="similarity">
    <text evidence="1">Belongs to the short-chain dehydrogenases/reductases (SDR) family.</text>
</comment>
<dbReference type="Pfam" id="PF13561">
    <property type="entry name" value="adh_short_C2"/>
    <property type="match status" value="1"/>
</dbReference>
<dbReference type="SUPFAM" id="SSF51735">
    <property type="entry name" value="NAD(P)-binding Rossmann-fold domains"/>
    <property type="match status" value="1"/>
</dbReference>
<evidence type="ECO:0000256" key="1">
    <source>
        <dbReference type="ARBA" id="ARBA00006484"/>
    </source>
</evidence>
<dbReference type="Proteomes" id="UP000826146">
    <property type="component" value="Chromosome"/>
</dbReference>
<accession>A0ABN6I7G0</accession>
<keyword evidence="4" id="KW-1185">Reference proteome</keyword>
<dbReference type="CDD" id="cd05233">
    <property type="entry name" value="SDR_c"/>
    <property type="match status" value="1"/>
</dbReference>
<evidence type="ECO:0000256" key="2">
    <source>
        <dbReference type="ARBA" id="ARBA00023002"/>
    </source>
</evidence>
<name>A0ABN6I7G0_9HELI</name>
<protein>
    <submittedName>
        <fullName evidence="3">Acetoin reductase</fullName>
    </submittedName>
</protein>
<dbReference type="PRINTS" id="PR00081">
    <property type="entry name" value="GDHRDH"/>
</dbReference>
<evidence type="ECO:0000313" key="4">
    <source>
        <dbReference type="Proteomes" id="UP000826146"/>
    </source>
</evidence>
<dbReference type="PANTHER" id="PTHR24321:SF8">
    <property type="entry name" value="ESTRADIOL 17-BETA-DEHYDROGENASE 8-RELATED"/>
    <property type="match status" value="1"/>
</dbReference>
<dbReference type="InterPro" id="IPR036291">
    <property type="entry name" value="NAD(P)-bd_dom_sf"/>
</dbReference>
<dbReference type="InterPro" id="IPR002347">
    <property type="entry name" value="SDR_fam"/>
</dbReference>
<dbReference type="PANTHER" id="PTHR24321">
    <property type="entry name" value="DEHYDROGENASES, SHORT CHAIN"/>
    <property type="match status" value="1"/>
</dbReference>
<proteinExistence type="inferred from homology"/>
<evidence type="ECO:0000313" key="3">
    <source>
        <dbReference type="EMBL" id="BCZ19548.1"/>
    </source>
</evidence>
<sequence>MKDTYLILGASSDLGLALLEALPREAIILAHSHKSPLPNKPNLHPLKADLSSLQEVQALIENIKANHPTPNKIVHLAHPKYAYTRLKDISPQALQHDFSASVQSFFLMLQAFLPPLARRKQGGKVVAMLSSFVCNIPPKHTSVYTTMKYALLGLMRSMASDYKEHNIQINCLSPSMIETKFLESIDPKIVQVAAENHPLKRNATPKDIVPMLLFLLSSGSDYMTGLNIPITGGLGF</sequence>
<organism evidence="3 4">
    <name type="scientific">Helicobacter gastrofelis</name>
    <dbReference type="NCBI Taxonomy" id="2849642"/>
    <lineage>
        <taxon>Bacteria</taxon>
        <taxon>Pseudomonadati</taxon>
        <taxon>Campylobacterota</taxon>
        <taxon>Epsilonproteobacteria</taxon>
        <taxon>Campylobacterales</taxon>
        <taxon>Helicobacteraceae</taxon>
        <taxon>Helicobacter</taxon>
    </lineage>
</organism>
<gene>
    <name evidence="3" type="ORF">NHP190012_11900</name>
</gene>
<keyword evidence="2" id="KW-0560">Oxidoreductase</keyword>
<dbReference type="EMBL" id="AP024819">
    <property type="protein sequence ID" value="BCZ19548.1"/>
    <property type="molecule type" value="Genomic_DNA"/>
</dbReference>
<reference evidence="3 4" key="1">
    <citation type="submission" date="2021-07" db="EMBL/GenBank/DDBJ databases">
        <title>Novel Helicobacter sp. Isolated from a cat.</title>
        <authorList>
            <person name="Rimbara E."/>
            <person name="Suzuki M."/>
        </authorList>
    </citation>
    <scope>NUCLEOTIDE SEQUENCE [LARGE SCALE GENOMIC DNA]</scope>
    <source>
        <strain evidence="4">NHP19-012</strain>
    </source>
</reference>